<feature type="domain" description="AAA+ ATPase" evidence="23">
    <location>
        <begin position="2297"/>
        <end position="2445"/>
    </location>
</feature>
<dbReference type="GO" id="GO:0051959">
    <property type="term" value="F:dynein light intermediate chain binding"/>
    <property type="evidence" value="ECO:0007669"/>
    <property type="project" value="InterPro"/>
</dbReference>
<evidence type="ECO:0000256" key="18">
    <source>
        <dbReference type="ARBA" id="ARBA00023212"/>
    </source>
</evidence>
<keyword evidence="9" id="KW-0493">Microtubule</keyword>
<evidence type="ECO:0000256" key="5">
    <source>
        <dbReference type="ARBA" id="ARBA00022197"/>
    </source>
</evidence>
<dbReference type="Pfam" id="PF21264">
    <property type="entry name" value="DYNC2H1_AAA_dom"/>
    <property type="match status" value="1"/>
</dbReference>
<dbReference type="SMART" id="SM00382">
    <property type="entry name" value="AAA"/>
    <property type="match status" value="3"/>
</dbReference>
<dbReference type="Gene3D" id="1.20.920.30">
    <property type="match status" value="1"/>
</dbReference>
<dbReference type="STRING" id="403673.A0A177X0T2"/>
<evidence type="ECO:0000256" key="16">
    <source>
        <dbReference type="ARBA" id="ARBA00023136"/>
    </source>
</evidence>
<evidence type="ECO:0000256" key="12">
    <source>
        <dbReference type="ARBA" id="ARBA00022840"/>
    </source>
</evidence>
<dbReference type="InterPro" id="IPR024743">
    <property type="entry name" value="Dynein_HC_stalk"/>
</dbReference>
<dbReference type="FunFam" id="1.20.58.1120:FF:000019">
    <property type="entry name" value="Dynein heavy chain, putative"/>
    <property type="match status" value="1"/>
</dbReference>
<sequence>MSDFYSATNYHIQVFQLFHTRLKLESTAAPIMEASVWIQKLVGIHMANDNVNGPFEAIGSSKELQQFIGDVNVSMVAISLNIETGAVTCSIDLDSINNAFKTIIISKTRPAVVTSANMAEIVWVTQLQDTPVNTLYQSVHSVYAPILQKTGKWGMNSKLQRLLVDLDEGLASTLRNTSDLKSSLESSFESIASVNDEYTYWQEMALKKDASTAECERAVYFSTTLQPLKADFDKQLNESFSTLMELVEKSHDALDDLWQANVCSNIINSNWNSIESNIMMHLLDLISEQIIGVIQAKIGDREVMMEPLPQIKDELVLASDALGRWVEILKSLTGTFWALFSPNPWGDEPFYSHSANELCDRISKIISLRVSHDIMMDLVQSEESKDIQVDNIFKPFSRLNIFQCSKGVELAWSAATAQYNHAIKPTETQCAQRLASIFDKLQTQPGQLMREFKKYRDLVSRETIFRHLVAEREMLLGQLSTSLKSIQNEFKSRSHHSNTPKGRNFPNLITDIVWARQAITKVQETNQIVTSLIGAKSSYQLLSSELYDELRKYEREQFEVWSLQTMNDLKDKDSALSPSQFGRLMELDYSSGKLVVNYGDHLVTLFREIRLLIAMGFPVSAQIQQSADSAQKLYRHGVVLKQVAYFYNTIEQQMLPSQQSMLLQAAVAFERLVKNPSVSGGADEESNSIGSRMLNWENPQELESYIFKLKAAAEHLSSENRRLRKYHVVISDHIISLMSIDLVKNQAFWKETLNEIRSIILHIQDGGIAPELTITWRNHWDYQLYKALEYQYQVGLENLNENLPEMKVDLVFKQQKLQFRPTFEEIRAKYYRELKKFINLPSVFKGIGETRVFNQLIDQNSLSLSTVYLKAELLFQNLVKMHNSFQDWVLLGTVDLDEFVQESLTEISDWELNFRMLKQKGKDAEQLPSTIKVDCITVSTASVKATIDDHLQRMFDAMLAALRKAILVHIAEINDFVNKGMDILLKHPQTMAEIGEANARHAELSQSKLSIQSHFEAVYTKNKLLKSVSGSGIDASSVEAKWGKLELMLESHELMIKEQVNILRSAIDGRVQLFLGEMEKFSLRWSQLKPKSSDIGNIQETRKAGEFVKERVLEFSELEKTANQIMVDSQHFNVSPPNFSEMELIRQDLSESKEMWGLCEKYLQELDQIRAQDWISFRAKSHQLDEFVGKWSQTIQSRPTDAVSAQLLKDLDSYREVVPNFKLLRGDNWTTEHWGELFRILSVPKGITVSELNVGHFLDLRDAIVLKISLIKELNNQANGEVAIREAIQELDIWGAGAQFSLTEYQDAKGNQLSLIKDWKETLTQVGDNQSLLSSLKDSPYFNNFAEKAQSWEHKLAELDEYLRQLNIIQRRWVYLEPIFSRGALPSEQSRFHRIDEDFRSVIQSIMTDVRIVSILFFPNIRSILVALMDQLERCQKALNEFLEQKRAKFARFYFIGDDDLLEILGQAMNPQVIQAHLKKLFAGVFSVRFNAEMTSIDAMQSLSGEIVSLKNPVTVTAEVESWLQSFEIEMKSTLKILLQECVAESNIFKYPSQIICLAEYLHFTSSVEKCIQNQQGFEQLEKQLRDELEKYTTFDSSTVADKTERGVIELKIKPLILDIIHFLDVIEQLQKVDLLKVTDWEWQRQLRFYLNSENACVIRMNNAEFEYTYEYQGNPARLVHTPLTDKCYLTLTQAMSSGFGGNPFGPAGTGKTESVKALAVLFGRQVLVFNCDEGIDYKSMGRIFVGLVKCGAWGCFDEFNRLEEAVLSAVSQQIQVIQAAIKRKENSVVLLGKTVDLDKNSGIFVTLNPAGKGYGGRQRLPDNLKQLFRSVAMTHPNNELISEVILFSEGFHLGRELGKKVVSIFTLCKQFLTAQQHYDWGLRPLKAVLELAGSLLHEQKKIGPVGAVEEAIVVVKAIRVSTLSKLTFGDAQRFSMLMNDIFPETDIHTIIYQELQKALQESYVELGLIYIESQAEKVFQLYEACKQRMGVVLVGPSGSGKSTIWRLLKNALHKTGQRLVSHITNPKAVDRQSLLGNMDMDTREWTDGILTYASRQAVKEALDVHTWIISDGDIDPEWIESLNSVLDDNRLLTMPNGERIQFGPNINFIFETHNLNFASPATVSRMGMIYLSDETLDINVLVNSWIEKEAEPLRVALMGWIKAYFYQSIIWIRQNCEMAVETTKAGLVLNGLSHIHGATSKLQFLFGLIRGLGSNLFLEQRLLFSNELFQWANEQVPDPKKILDYWVSSSGKLETYTLEEPASLDITCMQDLDRLPVIATPDLQRSVDMVMPWLNDKHPLLLVGSEGAGKYTLLRHCFSKLKSTSVSIIHCNSQTKSSHIVQRLFQTCVASTSIKGRVLRPKDCERLILYFKDINLPKPDKYETVEIIQFLQQLLTYRGFYDSSLEWVSIENIQIVASMNPSTTIGRHKLSVRFSSIVRVCYISYTDREQLQSIYQIMLQPVLESCLPNHRVWSHPKSISKLASTIVSIFEQTVQKFRVDMHSHYVFTPRDISRLVLSLGRFVYQENDENELIKVIAYESQRLFQDRLVGHDARQSFQSLLFSILQSEWNYQGTLQGIIYAITEAGELGSLSDVTTAKKLGCLTMDQYKEKLTKQLRVYERDNRDLHISLYPEMLELISRMERVLSQSGGSLLLAGRPGIPYVNISFLISFYLGYTVVSPKVLRGDSTKAFLADLKAILQITGVTGEDAVLLLQDYQLVEPSYIESINSLLSGSEVAGIYAQDELDLILNSLKDGHSQAGFRGSVYEYFVSRVRKHLHVILVMDHALPQFIINCESNPALYTRCQMLWMDAFSNESMTYLANEIFNKSGSLTTLKDKDALIKELLTIHQSNVFRDGTPKHFIEYLAMYNQVYSSKLDSLCIRQNYLLEGLKKLNEASTYVDKLSSDAKRQQTELTQKQQQADAALGQITDSMVQASEQKKEMELLTISLKEEETKVLVQKQAVQKELSEVEPIIKSAKAAVGEIRSESLSEIRSLRAPPPAIRDVLEGVLRLMGVLDMSWNSMKGFLGQRSIKEEIMNFDAHSITKQTREAVFELIKQKQSSFEEATIRRVSVAAAPLALWVKANLQYSTVVEKVAPLEQNLQRLSATLDASRSWLSKLKDQLSAVDAKVQALKDDFSDKTREAESLKISLDNAMGIIKRSQGLLEKLSGEGDRWNSQVSSIGQEIQKLPRNGLLAAAFIVYLAGAPEDMRHLMVRKWEKITGINNFNCVTVMNTESEQLIWKSQGLPADTLSLENAIITLNNRAISLLIDPSGQATEWIKHYLKDKKPEIISQSNESFMRSLELAVRFGKTLIVQDLTHIEPVLMPLIRGDFQKQGPRLVIEIGDKTIDYNSDFKLYFTTRRSTFTVSADIVGYVNDINFTITRAGLSGQLLGITLKHERPELEVQKMNLLKKEEELKVQLSNLEDQLLKALASSEGNILENTALLTSLNETKEKSNIIAKSLKESQKLQESLDSERDKFAPVSTFGSSLFFVISDMQKINTMYRFSLSSFLRIFEKALKSETTTAQDQTELRIKLLMTTMERLTFEYISRSIFKADQQMFALYMIHELHPTLFGPQEWELFIGQVVLVEVEEKSIEIPDWVPEERRPYFRQLQTLLPNLSQSLGFGDKEIWINWISSPNCDAIFPREKTSAFQRLLVVQALRPDRLLTSMAAFSCNALAMDNLAPPALELKEFFDKETISSEPVLFITTSGADPTQELRDLAMTEVGAENYYQISMGQGQGELAIELLRKASNEGGWIFLQNIHLVINWVPILEKELLFLKPHSKFRLWMTSESHVKFPASLLENCLKVTIEAPPGVKKNLQRIYQGWTPEFIQRGTLIRAQALFALAWFHAVIQERRNYIPQGWNKFYEFSAADLRSSADVVDIMCTTSESPQWAVLHGLLQDAIYGGRIDDHHDALILHTYLHQLFYNDVFTINGKGPTLLPRTNEYAAYHQLITELPEIDNVELFGLPANIDRTLQKLTSQAVIEQLKTLRHVDVKQHKFNKDKWSQELMPLLQLWKKLNGSTNLLQKKLAELSSALELIRQIHTDLSNISKLLRGTILLTNDIYKIGTNLLHGETPDRWMQLWEGPESAQVYIRSVISKAIAVDTLRDTASAGIKESIVLCNLFNPITFLNAQRQQTSRILRQPMDSLQLVSEWNLNELKNCPLRIAVQGLLLQGCNFDGERLLEANVNDPIFVTAPTCYIGWVAEVKQL</sequence>
<dbReference type="GO" id="GO:0005524">
    <property type="term" value="F:ATP binding"/>
    <property type="evidence" value="ECO:0007669"/>
    <property type="project" value="UniProtKB-KW"/>
</dbReference>
<proteinExistence type="inferred from homology"/>
<dbReference type="InterPro" id="IPR013602">
    <property type="entry name" value="Dynein_heavy_linker"/>
</dbReference>
<dbReference type="FunFam" id="1.10.8.720:FF:000003">
    <property type="entry name" value="Cytoplasmic dynein heavy chain 2"/>
    <property type="match status" value="1"/>
</dbReference>
<dbReference type="eggNOG" id="KOG3595">
    <property type="taxonomic scope" value="Eukaryota"/>
</dbReference>
<dbReference type="Gene3D" id="1.10.8.720">
    <property type="entry name" value="Region D6 of dynein motor"/>
    <property type="match status" value="1"/>
</dbReference>
<evidence type="ECO:0000256" key="11">
    <source>
        <dbReference type="ARBA" id="ARBA00022794"/>
    </source>
</evidence>
<evidence type="ECO:0000256" key="17">
    <source>
        <dbReference type="ARBA" id="ARBA00023175"/>
    </source>
</evidence>
<feature type="coiled-coil region" evidence="22">
    <location>
        <begin position="3409"/>
        <end position="3436"/>
    </location>
</feature>
<dbReference type="FunFam" id="1.20.920.20:FF:000002">
    <property type="entry name" value="Cytoplasmic dynein 1 heavy chain"/>
    <property type="match status" value="1"/>
</dbReference>
<dbReference type="Gene3D" id="1.10.8.1220">
    <property type="match status" value="1"/>
</dbReference>
<evidence type="ECO:0000256" key="6">
    <source>
        <dbReference type="ARBA" id="ARBA00022473"/>
    </source>
</evidence>
<dbReference type="Pfam" id="PF12775">
    <property type="entry name" value="AAA_7"/>
    <property type="match status" value="1"/>
</dbReference>
<dbReference type="Pfam" id="PF22597">
    <property type="entry name" value="DYN_lid"/>
    <property type="match status" value="1"/>
</dbReference>
<dbReference type="FunFam" id="3.40.50.300:FF:000598">
    <property type="entry name" value="Dynein cytoplasmic 2 heavy chain 1"/>
    <property type="match status" value="1"/>
</dbReference>
<dbReference type="Gene3D" id="3.40.50.300">
    <property type="entry name" value="P-loop containing nucleotide triphosphate hydrolases"/>
    <property type="match status" value="5"/>
</dbReference>
<evidence type="ECO:0000256" key="4">
    <source>
        <dbReference type="ARBA" id="ARBA00008887"/>
    </source>
</evidence>
<keyword evidence="12" id="KW-0067">ATP-binding</keyword>
<name>A0A177X0T2_BATDL</name>
<evidence type="ECO:0000256" key="3">
    <source>
        <dbReference type="ARBA" id="ARBA00004245"/>
    </source>
</evidence>
<keyword evidence="8" id="KW-0963">Cytoplasm</keyword>
<dbReference type="Gene3D" id="1.10.8.710">
    <property type="match status" value="1"/>
</dbReference>
<comment type="similarity">
    <text evidence="4">Belongs to the dynein heavy chain family.</text>
</comment>
<comment type="subcellular location">
    <subcellularLocation>
        <location evidence="2">Cell membrane</location>
        <topology evidence="2">Peripheral membrane protein</topology>
    </subcellularLocation>
    <subcellularLocation>
        <location evidence="1">Cell projection</location>
        <location evidence="1">Cilium</location>
    </subcellularLocation>
    <subcellularLocation>
        <location evidence="3">Cytoplasm</location>
        <location evidence="3">Cytoskeleton</location>
    </subcellularLocation>
</comment>
<dbReference type="Pfam" id="PF03028">
    <property type="entry name" value="Dynein_heavy"/>
    <property type="match status" value="1"/>
</dbReference>
<dbReference type="VEuPathDB" id="FungiDB:BDEG_28515"/>
<dbReference type="Gene3D" id="1.20.1270.280">
    <property type="match status" value="1"/>
</dbReference>
<dbReference type="EMBL" id="DS022316">
    <property type="protein sequence ID" value="OAJ45371.1"/>
    <property type="molecule type" value="Genomic_DNA"/>
</dbReference>
<dbReference type="Gene3D" id="3.10.490.20">
    <property type="match status" value="1"/>
</dbReference>
<dbReference type="Pfam" id="PF12781">
    <property type="entry name" value="AAA_9"/>
    <property type="match status" value="1"/>
</dbReference>
<evidence type="ECO:0000256" key="10">
    <source>
        <dbReference type="ARBA" id="ARBA00022741"/>
    </source>
</evidence>
<evidence type="ECO:0000256" key="15">
    <source>
        <dbReference type="ARBA" id="ARBA00023069"/>
    </source>
</evidence>
<feature type="domain" description="AAA+ ATPase" evidence="23">
    <location>
        <begin position="1988"/>
        <end position="2143"/>
    </location>
</feature>
<dbReference type="Pfam" id="PF12780">
    <property type="entry name" value="AAA_8"/>
    <property type="match status" value="1"/>
</dbReference>
<evidence type="ECO:0000256" key="7">
    <source>
        <dbReference type="ARBA" id="ARBA00022475"/>
    </source>
</evidence>
<dbReference type="Pfam" id="PF12777">
    <property type="entry name" value="MT"/>
    <property type="match status" value="1"/>
</dbReference>
<dbReference type="InterPro" id="IPR013594">
    <property type="entry name" value="Dynein_heavy_tail"/>
</dbReference>
<evidence type="ECO:0000256" key="8">
    <source>
        <dbReference type="ARBA" id="ARBA00022490"/>
    </source>
</evidence>
<keyword evidence="13" id="KW-0243">Dynein</keyword>
<dbReference type="GO" id="GO:0045505">
    <property type="term" value="F:dynein intermediate chain binding"/>
    <property type="evidence" value="ECO:0007669"/>
    <property type="project" value="InterPro"/>
</dbReference>
<evidence type="ECO:0000256" key="22">
    <source>
        <dbReference type="SAM" id="Coils"/>
    </source>
</evidence>
<dbReference type="InterPro" id="IPR043157">
    <property type="entry name" value="Dynein_AAA1S"/>
</dbReference>
<feature type="domain" description="AAA+ ATPase" evidence="23">
    <location>
        <begin position="1701"/>
        <end position="1858"/>
    </location>
</feature>
<dbReference type="Gene3D" id="1.20.58.1120">
    <property type="match status" value="1"/>
</dbReference>
<dbReference type="FunFam" id="3.40.50.300:FF:000320">
    <property type="entry name" value="Dynein, axonemal, heavy chain 5"/>
    <property type="match status" value="1"/>
</dbReference>
<keyword evidence="7" id="KW-1003">Cell membrane</keyword>
<dbReference type="Proteomes" id="UP000077115">
    <property type="component" value="Unassembled WGS sequence"/>
</dbReference>
<feature type="coiled-coil region" evidence="22">
    <location>
        <begin position="2901"/>
        <end position="2956"/>
    </location>
</feature>
<dbReference type="InterPro" id="IPR003593">
    <property type="entry name" value="AAA+_ATPase"/>
</dbReference>
<keyword evidence="11" id="KW-0970">Cilium biogenesis/degradation</keyword>
<dbReference type="InterPro" id="IPR035706">
    <property type="entry name" value="AAA_9"/>
</dbReference>
<evidence type="ECO:0000313" key="24">
    <source>
        <dbReference type="EMBL" id="OAJ45371.1"/>
    </source>
</evidence>
<keyword evidence="6" id="KW-0217">Developmental protein</keyword>
<dbReference type="InterPro" id="IPR043160">
    <property type="entry name" value="Dynein_C_barrel"/>
</dbReference>
<dbReference type="InterPro" id="IPR042219">
    <property type="entry name" value="AAA_lid_11_sf"/>
</dbReference>
<dbReference type="InterPro" id="IPR027417">
    <property type="entry name" value="P-loop_NTPase"/>
</dbReference>
<dbReference type="InterPro" id="IPR054354">
    <property type="entry name" value="DYNC2H1-like_lid"/>
</dbReference>
<dbReference type="FunFam" id="3.40.50.300:FF:000706">
    <property type="entry name" value="Cytoplasmic dynein 2 heavy chain 1"/>
    <property type="match status" value="1"/>
</dbReference>
<dbReference type="Pfam" id="PF08385">
    <property type="entry name" value="DHC_N1"/>
    <property type="match status" value="1"/>
</dbReference>
<accession>A0A177X0T2</accession>
<keyword evidence="15" id="KW-0969">Cilium</keyword>
<keyword evidence="19" id="KW-0966">Cell projection</keyword>
<protein>
    <recommendedName>
        <fullName evidence="20">Cytoplasmic dynein 2 heavy chain 1</fullName>
    </recommendedName>
    <alternativeName>
        <fullName evidence="5">Dynein heavy chain, cytoplasmic</fullName>
    </alternativeName>
    <alternativeName>
        <fullName evidence="21">Dynein heavy chain, cytosolic</fullName>
    </alternativeName>
</protein>
<evidence type="ECO:0000256" key="9">
    <source>
        <dbReference type="ARBA" id="ARBA00022701"/>
    </source>
</evidence>
<dbReference type="Pfam" id="PF08393">
    <property type="entry name" value="DHC_N2"/>
    <property type="match status" value="1"/>
</dbReference>
<dbReference type="InterPro" id="IPR041658">
    <property type="entry name" value="AAA_lid_11"/>
</dbReference>
<dbReference type="GO" id="GO:0030030">
    <property type="term" value="P:cell projection organization"/>
    <property type="evidence" value="ECO:0007669"/>
    <property type="project" value="UniProtKB-KW"/>
</dbReference>
<dbReference type="InterPro" id="IPR049400">
    <property type="entry name" value="DYNC2H1_AAA_dom"/>
</dbReference>
<keyword evidence="17" id="KW-0505">Motor protein</keyword>
<dbReference type="SUPFAM" id="SSF52540">
    <property type="entry name" value="P-loop containing nucleoside triphosphate hydrolases"/>
    <property type="match status" value="3"/>
</dbReference>
<dbReference type="InterPro" id="IPR042228">
    <property type="entry name" value="Dynein_linker_3"/>
</dbReference>
<keyword evidence="10" id="KW-0547">Nucleotide-binding</keyword>
<keyword evidence="18" id="KW-0206">Cytoskeleton</keyword>
<evidence type="ECO:0000256" key="1">
    <source>
        <dbReference type="ARBA" id="ARBA00004138"/>
    </source>
</evidence>
<dbReference type="GO" id="GO:0005929">
    <property type="term" value="C:cilium"/>
    <property type="evidence" value="ECO:0007669"/>
    <property type="project" value="UniProtKB-SubCell"/>
</dbReference>
<evidence type="ECO:0000256" key="2">
    <source>
        <dbReference type="ARBA" id="ARBA00004202"/>
    </source>
</evidence>
<dbReference type="Gene3D" id="1.20.140.100">
    <property type="entry name" value="Dynein heavy chain, N-terminal domain 2"/>
    <property type="match status" value="1"/>
</dbReference>
<reference evidence="24 25" key="2">
    <citation type="submission" date="2016-05" db="EMBL/GenBank/DDBJ databases">
        <title>Lineage-specific infection strategies underlie the spectrum of fungal disease in amphibians.</title>
        <authorList>
            <person name="Cuomo C.A."/>
            <person name="Farrer R.A."/>
            <person name="James T."/>
            <person name="Longcore J."/>
            <person name="Birren B."/>
        </authorList>
    </citation>
    <scope>NUCLEOTIDE SEQUENCE [LARGE SCALE GENOMIC DNA]</scope>
    <source>
        <strain evidence="24 25">JEL423</strain>
    </source>
</reference>
<dbReference type="Pfam" id="PF18198">
    <property type="entry name" value="AAA_lid_11"/>
    <property type="match status" value="1"/>
</dbReference>
<evidence type="ECO:0000313" key="25">
    <source>
        <dbReference type="Proteomes" id="UP000077115"/>
    </source>
</evidence>
<dbReference type="GO" id="GO:0030286">
    <property type="term" value="C:dynein complex"/>
    <property type="evidence" value="ECO:0007669"/>
    <property type="project" value="UniProtKB-KW"/>
</dbReference>
<dbReference type="InterPro" id="IPR035699">
    <property type="entry name" value="AAA_6"/>
</dbReference>
<dbReference type="GO" id="GO:0005886">
    <property type="term" value="C:plasma membrane"/>
    <property type="evidence" value="ECO:0007669"/>
    <property type="project" value="UniProtKB-SubCell"/>
</dbReference>
<evidence type="ECO:0000256" key="14">
    <source>
        <dbReference type="ARBA" id="ARBA00023054"/>
    </source>
</evidence>
<dbReference type="OrthoDB" id="447173at2759"/>
<keyword evidence="16" id="KW-0472">Membrane</keyword>
<dbReference type="Pfam" id="PF18199">
    <property type="entry name" value="Dynein_C"/>
    <property type="match status" value="1"/>
</dbReference>
<evidence type="ECO:0000256" key="21">
    <source>
        <dbReference type="ARBA" id="ARBA00033439"/>
    </source>
</evidence>
<dbReference type="InterPro" id="IPR024317">
    <property type="entry name" value="Dynein_heavy_chain_D4_dom"/>
</dbReference>
<dbReference type="Gene3D" id="6.10.140.1060">
    <property type="match status" value="1"/>
</dbReference>
<dbReference type="GO" id="GO:0008569">
    <property type="term" value="F:minus-end-directed microtubule motor activity"/>
    <property type="evidence" value="ECO:0007669"/>
    <property type="project" value="InterPro"/>
</dbReference>
<evidence type="ECO:0000256" key="19">
    <source>
        <dbReference type="ARBA" id="ARBA00023273"/>
    </source>
</evidence>
<organism evidence="24 25">
    <name type="scientific">Batrachochytrium dendrobatidis (strain JEL423)</name>
    <dbReference type="NCBI Taxonomy" id="403673"/>
    <lineage>
        <taxon>Eukaryota</taxon>
        <taxon>Fungi</taxon>
        <taxon>Fungi incertae sedis</taxon>
        <taxon>Chytridiomycota</taxon>
        <taxon>Chytridiomycota incertae sedis</taxon>
        <taxon>Chytridiomycetes</taxon>
        <taxon>Rhizophydiales</taxon>
        <taxon>Rhizophydiales incertae sedis</taxon>
        <taxon>Batrachochytrium</taxon>
    </lineage>
</organism>
<dbReference type="FunFam" id="1.20.140.100:FF:000002">
    <property type="entry name" value="Cytoplasmic dynein heavy chain 1"/>
    <property type="match status" value="1"/>
</dbReference>
<evidence type="ECO:0000256" key="13">
    <source>
        <dbReference type="ARBA" id="ARBA00023017"/>
    </source>
</evidence>
<dbReference type="PANTHER" id="PTHR45703:SF22">
    <property type="entry name" value="DYNEIN CYTOPLASMIC 2 HEAVY CHAIN 1"/>
    <property type="match status" value="1"/>
</dbReference>
<dbReference type="GO" id="GO:0007018">
    <property type="term" value="P:microtubule-based movement"/>
    <property type="evidence" value="ECO:0007669"/>
    <property type="project" value="InterPro"/>
</dbReference>
<dbReference type="Pfam" id="PF12774">
    <property type="entry name" value="AAA_6"/>
    <property type="match status" value="1"/>
</dbReference>
<dbReference type="PANTHER" id="PTHR45703">
    <property type="entry name" value="DYNEIN HEAVY CHAIN"/>
    <property type="match status" value="1"/>
</dbReference>
<dbReference type="Gene3D" id="3.20.180.20">
    <property type="entry name" value="Dynein heavy chain, N-terminal domain 2"/>
    <property type="match status" value="1"/>
</dbReference>
<dbReference type="GO" id="GO:0005874">
    <property type="term" value="C:microtubule"/>
    <property type="evidence" value="ECO:0007669"/>
    <property type="project" value="UniProtKB-KW"/>
</dbReference>
<evidence type="ECO:0000256" key="20">
    <source>
        <dbReference type="ARBA" id="ARBA00023902"/>
    </source>
</evidence>
<dbReference type="InterPro" id="IPR004273">
    <property type="entry name" value="Dynein_heavy_D6_P-loop"/>
</dbReference>
<dbReference type="FunFam" id="3.40.50.300:FF:000071">
    <property type="entry name" value="Cytoplasmic dynein heavy chain 1"/>
    <property type="match status" value="1"/>
</dbReference>
<dbReference type="FunFam" id="3.20.180.20:FF:000002">
    <property type="entry name" value="Cytoplasmic dynein heavy chain 1"/>
    <property type="match status" value="1"/>
</dbReference>
<evidence type="ECO:0000259" key="23">
    <source>
        <dbReference type="SMART" id="SM00382"/>
    </source>
</evidence>
<keyword evidence="14 22" id="KW-0175">Coiled coil</keyword>
<dbReference type="InterPro" id="IPR041228">
    <property type="entry name" value="Dynein_C"/>
</dbReference>
<dbReference type="Gene3D" id="1.20.920.20">
    <property type="match status" value="1"/>
</dbReference>
<reference evidence="24 25" key="1">
    <citation type="submission" date="2006-10" db="EMBL/GenBank/DDBJ databases">
        <title>The Genome Sequence of Batrachochytrium dendrobatidis JEL423.</title>
        <authorList>
            <consortium name="The Broad Institute Genome Sequencing Platform"/>
            <person name="Birren B."/>
            <person name="Lander E."/>
            <person name="Galagan J."/>
            <person name="Cuomo C."/>
            <person name="Devon K."/>
            <person name="Jaffe D."/>
            <person name="Butler J."/>
            <person name="Alvarez P."/>
            <person name="Gnerre S."/>
            <person name="Grabherr M."/>
            <person name="Kleber M."/>
            <person name="Mauceli E."/>
            <person name="Brockman W."/>
            <person name="Young S."/>
            <person name="LaButti K."/>
            <person name="Sykes S."/>
            <person name="DeCaprio D."/>
            <person name="Crawford M."/>
            <person name="Koehrsen M."/>
            <person name="Engels R."/>
            <person name="Montgomery P."/>
            <person name="Pearson M."/>
            <person name="Howarth C."/>
            <person name="Larson L."/>
            <person name="White J."/>
            <person name="O'Leary S."/>
            <person name="Kodira C."/>
            <person name="Zeng Q."/>
            <person name="Yandava C."/>
            <person name="Alvarado L."/>
            <person name="Longcore J."/>
            <person name="James T."/>
        </authorList>
    </citation>
    <scope>NUCLEOTIDE SEQUENCE [LARGE SCALE GENOMIC DNA]</scope>
    <source>
        <strain evidence="24 25">JEL423</strain>
    </source>
</reference>
<gene>
    <name evidence="24" type="ORF">BDEG_28515</name>
</gene>
<dbReference type="InterPro" id="IPR026983">
    <property type="entry name" value="DHC"/>
</dbReference>
<dbReference type="InterPro" id="IPR042222">
    <property type="entry name" value="Dynein_2_N"/>
</dbReference>